<name>D6GVD7_PARA5</name>
<sequence length="69" mass="7870">MKIKCSRCGIIIKVKGTKRPLADVSVAYLEGKPYCQACFEILVWEQKRAKRENEVALARKISEKESTKV</sequence>
<protein>
    <submittedName>
        <fullName evidence="1">LIM zinc-binding protein</fullName>
    </submittedName>
</protein>
<dbReference type="EMBL" id="GG745553">
    <property type="protein sequence ID" value="EFD92775.1"/>
    <property type="molecule type" value="Genomic_DNA"/>
</dbReference>
<reference evidence="1 2" key="1">
    <citation type="journal article" date="2010" name="Proc. Natl. Acad. Sci. U.S.A.">
        <title>Enigmatic, ultrasmall, uncultivated Archaea.</title>
        <authorList>
            <person name="Baker B.J."/>
            <person name="Comolli L.R."/>
            <person name="Dick G.J."/>
            <person name="Hauser L.J."/>
            <person name="Hyatt D."/>
            <person name="Dill B.D."/>
            <person name="Land M.L."/>
            <person name="Verberkmoes N.C."/>
            <person name="Hettich R.L."/>
            <person name="Banfield J.F."/>
        </authorList>
    </citation>
    <scope>NUCLEOTIDE SEQUENCE [LARGE SCALE GENOMIC DNA]</scope>
</reference>
<proteinExistence type="predicted"/>
<dbReference type="Proteomes" id="UP000009376">
    <property type="component" value="Unassembled WGS sequence"/>
</dbReference>
<evidence type="ECO:0000313" key="1">
    <source>
        <dbReference type="EMBL" id="EFD92775.1"/>
    </source>
</evidence>
<evidence type="ECO:0000313" key="2">
    <source>
        <dbReference type="Proteomes" id="UP000009376"/>
    </source>
</evidence>
<accession>D6GVD7</accession>
<organism evidence="1 2">
    <name type="scientific">Candidatus Parvarchaeum acidophilus ARMAN-5</name>
    <dbReference type="NCBI Taxonomy" id="662762"/>
    <lineage>
        <taxon>Archaea</taxon>
        <taxon>Candidatus Parvarchaeota</taxon>
        <taxon>Candidatus Parvarchaeum</taxon>
    </lineage>
</organism>
<gene>
    <name evidence="1" type="ORF">BJBARM5_0449</name>
</gene>
<dbReference type="AlphaFoldDB" id="D6GVD7"/>